<gene>
    <name evidence="1" type="ORF">PCOR1329_LOCUS7076</name>
</gene>
<name>A0ABN9PY88_9DINO</name>
<dbReference type="Proteomes" id="UP001189429">
    <property type="component" value="Unassembled WGS sequence"/>
</dbReference>
<sequence>MWPWYARDLYRDTPAWLDSQAPGAQAAAGCGLDQGLLFPVRYLAEQARAAGGYSALHLV</sequence>
<proteinExistence type="predicted"/>
<reference evidence="1" key="1">
    <citation type="submission" date="2023-10" db="EMBL/GenBank/DDBJ databases">
        <authorList>
            <person name="Chen Y."/>
            <person name="Shah S."/>
            <person name="Dougan E. K."/>
            <person name="Thang M."/>
            <person name="Chan C."/>
        </authorList>
    </citation>
    <scope>NUCLEOTIDE SEQUENCE [LARGE SCALE GENOMIC DNA]</scope>
</reference>
<comment type="caution">
    <text evidence="1">The sequence shown here is derived from an EMBL/GenBank/DDBJ whole genome shotgun (WGS) entry which is preliminary data.</text>
</comment>
<evidence type="ECO:0000313" key="2">
    <source>
        <dbReference type="Proteomes" id="UP001189429"/>
    </source>
</evidence>
<evidence type="ECO:0000313" key="1">
    <source>
        <dbReference type="EMBL" id="CAK0798276.1"/>
    </source>
</evidence>
<accession>A0ABN9PY88</accession>
<dbReference type="EMBL" id="CAUYUJ010001909">
    <property type="protein sequence ID" value="CAK0798276.1"/>
    <property type="molecule type" value="Genomic_DNA"/>
</dbReference>
<dbReference type="PROSITE" id="PS51257">
    <property type="entry name" value="PROKAR_LIPOPROTEIN"/>
    <property type="match status" value="1"/>
</dbReference>
<keyword evidence="2" id="KW-1185">Reference proteome</keyword>
<protein>
    <submittedName>
        <fullName evidence="1">Uncharacterized protein</fullName>
    </submittedName>
</protein>
<organism evidence="1 2">
    <name type="scientific">Prorocentrum cordatum</name>
    <dbReference type="NCBI Taxonomy" id="2364126"/>
    <lineage>
        <taxon>Eukaryota</taxon>
        <taxon>Sar</taxon>
        <taxon>Alveolata</taxon>
        <taxon>Dinophyceae</taxon>
        <taxon>Prorocentrales</taxon>
        <taxon>Prorocentraceae</taxon>
        <taxon>Prorocentrum</taxon>
    </lineage>
</organism>